<gene>
    <name evidence="1" type="ORF">Tci_032949</name>
</gene>
<dbReference type="GO" id="GO:0003964">
    <property type="term" value="F:RNA-directed DNA polymerase activity"/>
    <property type="evidence" value="ECO:0007669"/>
    <property type="project" value="UniProtKB-KW"/>
</dbReference>
<dbReference type="EMBL" id="BKCJ010004425">
    <property type="protein sequence ID" value="GEU60971.1"/>
    <property type="molecule type" value="Genomic_DNA"/>
</dbReference>
<sequence>MTIGDHPPPLHTSLSLVNKLYSVYNIASLVSVNIDVDKVNYSAWCYFYCANFGVLQHIQGDETNTSSSTPPPPTTEWLTVDFIVKSWIFLTLAETLQGRLIKAKPTTEKDAWEHVEKLFLDNKHTRTISLKGELRMIQMGDLSVDAYFHKIKYIATLLHDLGSL</sequence>
<protein>
    <submittedName>
        <fullName evidence="1">Reverse transcriptase domain-containing protein</fullName>
    </submittedName>
</protein>
<keyword evidence="1" id="KW-0695">RNA-directed DNA polymerase</keyword>
<accession>A0A6L2LGN6</accession>
<keyword evidence="1" id="KW-0548">Nucleotidyltransferase</keyword>
<evidence type="ECO:0000313" key="1">
    <source>
        <dbReference type="EMBL" id="GEU60971.1"/>
    </source>
</evidence>
<name>A0A6L2LGN6_TANCI</name>
<comment type="caution">
    <text evidence="1">The sequence shown here is derived from an EMBL/GenBank/DDBJ whole genome shotgun (WGS) entry which is preliminary data.</text>
</comment>
<reference evidence="1" key="1">
    <citation type="journal article" date="2019" name="Sci. Rep.">
        <title>Draft genome of Tanacetum cinerariifolium, the natural source of mosquito coil.</title>
        <authorList>
            <person name="Yamashiro T."/>
            <person name="Shiraishi A."/>
            <person name="Satake H."/>
            <person name="Nakayama K."/>
        </authorList>
    </citation>
    <scope>NUCLEOTIDE SEQUENCE</scope>
</reference>
<proteinExistence type="predicted"/>
<dbReference type="PANTHER" id="PTHR47481:SF41">
    <property type="entry name" value="COPIA-LIKE POLYPROTEIN_RETROTRANSPOSON"/>
    <property type="match status" value="1"/>
</dbReference>
<keyword evidence="1" id="KW-0808">Transferase</keyword>
<dbReference type="AlphaFoldDB" id="A0A6L2LGN6"/>
<organism evidence="1">
    <name type="scientific">Tanacetum cinerariifolium</name>
    <name type="common">Dalmatian daisy</name>
    <name type="synonym">Chrysanthemum cinerariifolium</name>
    <dbReference type="NCBI Taxonomy" id="118510"/>
    <lineage>
        <taxon>Eukaryota</taxon>
        <taxon>Viridiplantae</taxon>
        <taxon>Streptophyta</taxon>
        <taxon>Embryophyta</taxon>
        <taxon>Tracheophyta</taxon>
        <taxon>Spermatophyta</taxon>
        <taxon>Magnoliopsida</taxon>
        <taxon>eudicotyledons</taxon>
        <taxon>Gunneridae</taxon>
        <taxon>Pentapetalae</taxon>
        <taxon>asterids</taxon>
        <taxon>campanulids</taxon>
        <taxon>Asterales</taxon>
        <taxon>Asteraceae</taxon>
        <taxon>Asteroideae</taxon>
        <taxon>Anthemideae</taxon>
        <taxon>Anthemidinae</taxon>
        <taxon>Tanacetum</taxon>
    </lineage>
</organism>
<dbReference type="PANTHER" id="PTHR47481">
    <property type="match status" value="1"/>
</dbReference>